<organism evidence="1 2">
    <name type="scientific">Hoylesella buccalis DNF00853</name>
    <dbReference type="NCBI Taxonomy" id="1401074"/>
    <lineage>
        <taxon>Bacteria</taxon>
        <taxon>Pseudomonadati</taxon>
        <taxon>Bacteroidota</taxon>
        <taxon>Bacteroidia</taxon>
        <taxon>Bacteroidales</taxon>
        <taxon>Prevotellaceae</taxon>
        <taxon>Hoylesella</taxon>
    </lineage>
</organism>
<protein>
    <submittedName>
        <fullName evidence="1">Uncharacterized protein</fullName>
    </submittedName>
</protein>
<accession>A0A095ZE55</accession>
<comment type="caution">
    <text evidence="1">The sequence shown here is derived from an EMBL/GenBank/DDBJ whole genome shotgun (WGS) entry which is preliminary data.</text>
</comment>
<dbReference type="AlphaFoldDB" id="A0A095ZE55"/>
<dbReference type="EMBL" id="JRNN01000096">
    <property type="protein sequence ID" value="KGF32933.1"/>
    <property type="molecule type" value="Genomic_DNA"/>
</dbReference>
<dbReference type="OrthoDB" id="1492978at2"/>
<dbReference type="Proteomes" id="UP000029556">
    <property type="component" value="Unassembled WGS sequence"/>
</dbReference>
<sequence>MQLKFEGQTSSIDAGTLINVLMQYQSVAQEANRIYGGGAQEIKIQVNAIEKGSFIIDLEIVQNVIQQLFSKASVEYIVALTGIITFSYKAYKKLKGKPIKTEDDKKKISSLSVNGDMNVNINVYNNRATREAISKSIQAADDDASVEGFSVKDKEENVIVAFSRDEFKEYKYDDFDTEEDVPEERIVDSDATLIIVGLNFEKGTRWQFMYDGFKISIIVKDDALMRKIDEGERFGKGDSIRVKLRKIQKYNKEYRAYENKSYKIIEFYEHIIPPQQTELF</sequence>
<reference evidence="1 2" key="1">
    <citation type="submission" date="2014-07" db="EMBL/GenBank/DDBJ databases">
        <authorList>
            <person name="McCorrison J."/>
            <person name="Sanka R."/>
            <person name="Torralba M."/>
            <person name="Gillis M."/>
            <person name="Haft D.H."/>
            <person name="Methe B."/>
            <person name="Sutton G."/>
            <person name="Nelson K.E."/>
        </authorList>
    </citation>
    <scope>NUCLEOTIDE SEQUENCE [LARGE SCALE GENOMIC DNA]</scope>
    <source>
        <strain evidence="1 2">DNF00853</strain>
    </source>
</reference>
<evidence type="ECO:0000313" key="1">
    <source>
        <dbReference type="EMBL" id="KGF32933.1"/>
    </source>
</evidence>
<name>A0A095ZE55_9BACT</name>
<proteinExistence type="predicted"/>
<dbReference type="RefSeq" id="WP_036874994.1">
    <property type="nucleotide sequence ID" value="NZ_JRNN01000096.1"/>
</dbReference>
<evidence type="ECO:0000313" key="2">
    <source>
        <dbReference type="Proteomes" id="UP000029556"/>
    </source>
</evidence>
<gene>
    <name evidence="1" type="ORF">HMPREF2137_12430</name>
</gene>